<evidence type="ECO:0000256" key="2">
    <source>
        <dbReference type="ARBA" id="ARBA00023242"/>
    </source>
</evidence>
<dbReference type="RefSeq" id="XP_022458117.1">
    <property type="nucleotide sequence ID" value="XM_022604324.1"/>
</dbReference>
<dbReference type="Proteomes" id="UP000019384">
    <property type="component" value="Unassembled WGS sequence"/>
</dbReference>
<name>W6MI64_9ASCO</name>
<dbReference type="PANTHER" id="PTHR37534:SF46">
    <property type="entry name" value="ZN(II)2CYS6 TRANSCRIPTION FACTOR (EUROFUNG)"/>
    <property type="match status" value="1"/>
</dbReference>
<dbReference type="STRING" id="1382522.W6MI64"/>
<evidence type="ECO:0008006" key="5">
    <source>
        <dbReference type="Google" id="ProtNLM"/>
    </source>
</evidence>
<evidence type="ECO:0000313" key="3">
    <source>
        <dbReference type="EMBL" id="CDK26109.1"/>
    </source>
</evidence>
<reference evidence="3" key="2">
    <citation type="submission" date="2014-02" db="EMBL/GenBank/DDBJ databases">
        <title>Complete DNA sequence of /Kuraishia capsulata/ illustrates novel genomic features among budding yeasts (/Saccharomycotina/).</title>
        <authorList>
            <person name="Morales L."/>
            <person name="Noel B."/>
            <person name="Porcel B."/>
            <person name="Marcet-Houben M."/>
            <person name="Hullo M-F."/>
            <person name="Sacerdot C."/>
            <person name="Tekaia F."/>
            <person name="Leh-Louis V."/>
            <person name="Despons L."/>
            <person name="Khanna V."/>
            <person name="Aury J-M."/>
            <person name="Barbe V."/>
            <person name="Couloux A."/>
            <person name="Labadie K."/>
            <person name="Pelletier E."/>
            <person name="Souciet J-L."/>
            <person name="Boekhout T."/>
            <person name="Gabaldon T."/>
            <person name="Wincker P."/>
            <person name="Dujon B."/>
        </authorList>
    </citation>
    <scope>NUCLEOTIDE SEQUENCE</scope>
    <source>
        <strain evidence="3">CBS 1993</strain>
    </source>
</reference>
<dbReference type="AlphaFoldDB" id="W6MI64"/>
<dbReference type="GO" id="GO:0005634">
    <property type="term" value="C:nucleus"/>
    <property type="evidence" value="ECO:0007669"/>
    <property type="project" value="UniProtKB-SubCell"/>
</dbReference>
<dbReference type="EMBL" id="HG793126">
    <property type="protein sequence ID" value="CDK26109.1"/>
    <property type="molecule type" value="Genomic_DNA"/>
</dbReference>
<proteinExistence type="predicted"/>
<dbReference type="PANTHER" id="PTHR37534">
    <property type="entry name" value="TRANSCRIPTIONAL ACTIVATOR PROTEIN UGA3"/>
    <property type="match status" value="1"/>
</dbReference>
<dbReference type="InterPro" id="IPR021858">
    <property type="entry name" value="Fun_TF"/>
</dbReference>
<dbReference type="Pfam" id="PF11951">
    <property type="entry name" value="Fungal_trans_2"/>
    <property type="match status" value="1"/>
</dbReference>
<sequence>MEGFLPSISSQYTVAELLPAGLAIPMLMVSSAFREVCFTCGASYLIWKNPSMVSVADRRYLRCLRILFQEINSQNVDGSEDWLLFGILNLSLREKYYGASNTKCTMHLTAAYQLLRQRQWKWLNIQKSQPKFDKIKFENFINPDSDDLDANNFVIFNRELSDLFSSSPKTQIKVTPNERYMIDSFAYNYAAELLVCKDDALAKLPSPFDFFDDFREAMSVALFPLPLDWMNNPILGAARDAYELAAKASYVSRFTRLEGIMLEKAQELYKQASSSLCSNLPSFIYDSESKATCTHLRSSLMVGEIVMRSCHILLRKTLNRSINSDDEVIQRDVRIVIECLKLIPEYHNISCIMPWPVTVAASAAIHPTDQAFFQRRTLAIGDQLHTRYAYQMLDLYAKAWGTGKKKPMGCDVLLDRELLEKVCF</sequence>
<organism evidence="3 4">
    <name type="scientific">Kuraishia capsulata CBS 1993</name>
    <dbReference type="NCBI Taxonomy" id="1382522"/>
    <lineage>
        <taxon>Eukaryota</taxon>
        <taxon>Fungi</taxon>
        <taxon>Dikarya</taxon>
        <taxon>Ascomycota</taxon>
        <taxon>Saccharomycotina</taxon>
        <taxon>Pichiomycetes</taxon>
        <taxon>Pichiales</taxon>
        <taxon>Pichiaceae</taxon>
        <taxon>Kuraishia</taxon>
    </lineage>
</organism>
<dbReference type="HOGENOM" id="CLU_028918_0_0_1"/>
<dbReference type="OrthoDB" id="3598904at2759"/>
<protein>
    <recommendedName>
        <fullName evidence="5">Transcription factor domain-containing protein</fullName>
    </recommendedName>
</protein>
<keyword evidence="2" id="KW-0539">Nucleus</keyword>
<comment type="subcellular location">
    <subcellularLocation>
        <location evidence="1">Nucleus</location>
    </subcellularLocation>
</comment>
<evidence type="ECO:0000313" key="4">
    <source>
        <dbReference type="Proteomes" id="UP000019384"/>
    </source>
</evidence>
<gene>
    <name evidence="3" type="ORF">KUCA_T00002080001</name>
</gene>
<accession>W6MI64</accession>
<dbReference type="GeneID" id="34519505"/>
<keyword evidence="4" id="KW-1185">Reference proteome</keyword>
<reference evidence="3" key="1">
    <citation type="submission" date="2013-12" db="EMBL/GenBank/DDBJ databases">
        <authorList>
            <person name="Genoscope - CEA"/>
        </authorList>
    </citation>
    <scope>NUCLEOTIDE SEQUENCE</scope>
    <source>
        <strain evidence="3">CBS 1993</strain>
    </source>
</reference>
<evidence type="ECO:0000256" key="1">
    <source>
        <dbReference type="ARBA" id="ARBA00004123"/>
    </source>
</evidence>